<evidence type="ECO:0000313" key="2">
    <source>
        <dbReference type="EMBL" id="CUV06384.1"/>
    </source>
</evidence>
<reference evidence="3 4" key="1">
    <citation type="submission" date="2014-11" db="EMBL/GenBank/DDBJ databases">
        <title>Comparative genomic analysis of Cryptosporidium hominis reveals occurrence of genetic recombination in virulent subtypes.</title>
        <authorList>
            <person name="Guo Y."/>
            <person name="Tang K."/>
            <person name="Frace M."/>
            <person name="Li N."/>
            <person name="Roellig D.M."/>
            <person name="Sammons S."/>
            <person name="Knipe K."/>
            <person name="Rowe L."/>
            <person name="Feng Y."/>
            <person name="Xiao L."/>
        </authorList>
    </citation>
    <scope>NUCLEOTIDE SEQUENCE [LARGE SCALE GENOMIC DNA]</scope>
    <source>
        <strain evidence="3">30976</strain>
    </source>
</reference>
<gene>
    <name evidence="2" type="ORF">CHUDEA5_3120</name>
    <name evidence="3" type="ORF">GY17_00001594</name>
</gene>
<dbReference type="VEuPathDB" id="CryptoDB:GY17_00001594"/>
<dbReference type="VEuPathDB" id="CryptoDB:CHUDEA5_3120"/>
<dbReference type="VEuPathDB" id="CryptoDB:ChTU502y2012_410g0235"/>
<dbReference type="EMBL" id="LN877951">
    <property type="protein sequence ID" value="CUV06384.1"/>
    <property type="molecule type" value="Genomic_DNA"/>
</dbReference>
<reference evidence="3 4" key="3">
    <citation type="submission" date="2017-10" db="EMBL/GenBank/DDBJ databases">
        <title>Consistent, comparative and evidence-based genome annotation and re-annotation for the closely-related species, Cryptosporidium parvum, C. hominis and C. tyzzeri.</title>
        <authorList>
            <person name="Baptista R.P."/>
            <person name="Li Y."/>
            <person name="Sateriale A."/>
            <person name="Striepen B."/>
            <person name="Kissinger J.C."/>
        </authorList>
    </citation>
    <scope>NUCLEOTIDE SEQUENCE [LARGE SCALE GENOMIC DNA]</scope>
    <source>
        <strain evidence="3">30976</strain>
    </source>
</reference>
<reference evidence="2" key="2">
    <citation type="submission" date="2015-08" db="EMBL/GenBank/DDBJ databases">
        <authorList>
            <person name="Babu N.S."/>
            <person name="Beckwith C.J."/>
            <person name="Beseler K.G."/>
            <person name="Brison A."/>
            <person name="Carone J.V."/>
            <person name="Caskin T.P."/>
            <person name="Diamond M."/>
            <person name="Durham M.E."/>
            <person name="Foxe J.M."/>
            <person name="Go M."/>
            <person name="Henderson B.A."/>
            <person name="Jones I.B."/>
            <person name="McGettigan J.A."/>
            <person name="Micheletti S.J."/>
            <person name="Nasrallah M.E."/>
            <person name="Ortiz D."/>
            <person name="Piller C.R."/>
            <person name="Privatt S.R."/>
            <person name="Schneider S.L."/>
            <person name="Sharp S."/>
            <person name="Smith T.C."/>
            <person name="Stanton J.D."/>
            <person name="Ullery H.E."/>
            <person name="Wilson R.J."/>
            <person name="Serrano M.G."/>
            <person name="Buck G."/>
            <person name="Lee V."/>
            <person name="Wang Y."/>
            <person name="Carvalho R."/>
            <person name="Voegtly L."/>
            <person name="Shi R."/>
            <person name="Duckworth R."/>
            <person name="Johnson A."/>
            <person name="Loviza R."/>
            <person name="Walstead R."/>
            <person name="Shah Z."/>
            <person name="Kiflezghi M."/>
            <person name="Wade K."/>
            <person name="Ball S.L."/>
            <person name="Bradley K.W."/>
            <person name="Asai D.J."/>
            <person name="Bowman C.A."/>
            <person name="Russell D.A."/>
            <person name="Pope W.H."/>
            <person name="Jacobs-Sera D."/>
            <person name="Hendrix R.W."/>
            <person name="Hatfull G.F."/>
        </authorList>
    </citation>
    <scope>NUCLEOTIDE SEQUENCE [LARGE SCALE GENOMIC DNA]</scope>
</reference>
<organism evidence="2">
    <name type="scientific">Cryptosporidium hominis</name>
    <dbReference type="NCBI Taxonomy" id="237895"/>
    <lineage>
        <taxon>Eukaryota</taxon>
        <taxon>Sar</taxon>
        <taxon>Alveolata</taxon>
        <taxon>Apicomplexa</taxon>
        <taxon>Conoidasida</taxon>
        <taxon>Coccidia</taxon>
        <taxon>Eucoccidiorida</taxon>
        <taxon>Eimeriorina</taxon>
        <taxon>Cryptosporidiidae</taxon>
        <taxon>Cryptosporidium</taxon>
    </lineage>
</organism>
<evidence type="ECO:0000256" key="1">
    <source>
        <dbReference type="SAM" id="MobiDB-lite"/>
    </source>
</evidence>
<dbReference type="VEuPathDB" id="CryptoDB:Chro.50061"/>
<feature type="compositionally biased region" description="Polar residues" evidence="1">
    <location>
        <begin position="10"/>
        <end position="22"/>
    </location>
</feature>
<sequence length="394" mass="46073">MYKNEEKESQNSYHGNGESLNSDSYILKSNEIETIRSLIKGKRKELILEENDKNNQIRPSKMKRKETHKNDLKNGSIEEITKPKIRDYFTCMLFITLKLQDIFTKKNSEIIIGELNFNELFIKFSLNILTEVYKKYYYKAEISSEKPKIYPTFDFQEIKKNPNGQKIYNNICSNSNFDLIVSDTNYQVNQRVGLHLSLTRNHHISKKLSIKFLENIIKKFNNCLDINNEIPEKAFISQRIEIQTKLKSFCILLDYDSVIILKNTCLYSKNTNINGGIFVAIQIHHSSKINYLNPIIEIIDQACIDLGIQPLYSERVFHISLFYIKKSDLYLGNADHNSKSVIETYNFKEYLSSKLISSSSINDFSTLTTKNNIIWINKLVFRVGIYEYYLLLDS</sequence>
<feature type="region of interest" description="Disordered" evidence="1">
    <location>
        <begin position="1"/>
        <end position="22"/>
    </location>
</feature>
<proteinExistence type="predicted"/>
<dbReference type="OrthoDB" id="339019at2759"/>
<evidence type="ECO:0000313" key="3">
    <source>
        <dbReference type="EMBL" id="PPS96880.1"/>
    </source>
</evidence>
<dbReference type="EMBL" id="JTAI01000013">
    <property type="protein sequence ID" value="PPS96880.1"/>
    <property type="molecule type" value="Genomic_DNA"/>
</dbReference>
<name>A0A0S4TFX3_CRYHO</name>
<dbReference type="Proteomes" id="UP000199752">
    <property type="component" value="Chromosome 5"/>
</dbReference>
<dbReference type="AlphaFoldDB" id="A0A0S4TFX3"/>
<protein>
    <submittedName>
        <fullName evidence="3">U6 snRNA phosphodiesterase Usb1</fullName>
    </submittedName>
</protein>
<keyword evidence="4" id="KW-1185">Reference proteome</keyword>
<dbReference type="Proteomes" id="UP001429100">
    <property type="component" value="Unassembled WGS sequence"/>
</dbReference>
<dbReference type="Gene3D" id="3.90.1140.10">
    <property type="entry name" value="Cyclic phosphodiesterase"/>
    <property type="match status" value="1"/>
</dbReference>
<evidence type="ECO:0000313" key="4">
    <source>
        <dbReference type="Proteomes" id="UP001429100"/>
    </source>
</evidence>
<accession>A0A0S4TFX3</accession>